<keyword evidence="2" id="KW-1133">Transmembrane helix</keyword>
<feature type="transmembrane region" description="Helical" evidence="2">
    <location>
        <begin position="246"/>
        <end position="266"/>
    </location>
</feature>
<feature type="transmembrane region" description="Helical" evidence="2">
    <location>
        <begin position="302"/>
        <end position="328"/>
    </location>
</feature>
<dbReference type="OrthoDB" id="3240622at2"/>
<feature type="compositionally biased region" description="Low complexity" evidence="1">
    <location>
        <begin position="72"/>
        <end position="109"/>
    </location>
</feature>
<keyword evidence="2" id="KW-0812">Transmembrane</keyword>
<feature type="transmembrane region" description="Helical" evidence="2">
    <location>
        <begin position="206"/>
        <end position="225"/>
    </location>
</feature>
<evidence type="ECO:0000313" key="3">
    <source>
        <dbReference type="EMBL" id="PJM73547.1"/>
    </source>
</evidence>
<feature type="transmembrane region" description="Helical" evidence="2">
    <location>
        <begin position="139"/>
        <end position="160"/>
    </location>
</feature>
<keyword evidence="2" id="KW-0472">Membrane</keyword>
<keyword evidence="4" id="KW-1185">Reference proteome</keyword>
<sequence length="338" mass="36278">MKICEQCGLQNPTEAKFCRGCGHPFPANEPVSEETLLSERASVPAPSAVPTPSTPQPQAAAPQPASQPAPQPVYAAPQPAAVPQPQYQAQQQPTQPIAMPQQPPVQGAPAVAQPGAANAFFVWLWESFKHPSKRYATQAWWAIIPLVFNAFLMALTVYMWESKAVSAATNVGNGILGGLSRDFTGSSSYAPQIASPGVSISELFKFWVIFAALLYIIVLICFMGRKMLGEAQTTFSTIHVELAQKTMPMVALNLVAFLCALIGSGMLFLSSLLFMIGLTFIMAIPGAIVAQGVNARKLDKTWMWIFIMMLGGLILFVFFMIIAVAGVASAVSTVQSLL</sequence>
<comment type="caution">
    <text evidence="3">The sequence shown here is derived from an EMBL/GenBank/DDBJ whole genome shotgun (WGS) entry which is preliminary data.</text>
</comment>
<dbReference type="RefSeq" id="WP_100510833.1">
    <property type="nucleotide sequence ID" value="NZ_PEBI01000002.1"/>
</dbReference>
<evidence type="ECO:0000313" key="4">
    <source>
        <dbReference type="Proteomes" id="UP000229095"/>
    </source>
</evidence>
<dbReference type="InterPro" id="IPR046481">
    <property type="entry name" value="DUF6574"/>
</dbReference>
<evidence type="ECO:0000256" key="2">
    <source>
        <dbReference type="SAM" id="Phobius"/>
    </source>
</evidence>
<name>A0A2M9H9S5_9BIFI</name>
<evidence type="ECO:0008006" key="5">
    <source>
        <dbReference type="Google" id="ProtNLM"/>
    </source>
</evidence>
<gene>
    <name evidence="3" type="ORF">CS006_05835</name>
</gene>
<dbReference type="Proteomes" id="UP000229095">
    <property type="component" value="Unassembled WGS sequence"/>
</dbReference>
<dbReference type="EMBL" id="PEBI01000002">
    <property type="protein sequence ID" value="PJM73547.1"/>
    <property type="molecule type" value="Genomic_DNA"/>
</dbReference>
<evidence type="ECO:0000256" key="1">
    <source>
        <dbReference type="SAM" id="MobiDB-lite"/>
    </source>
</evidence>
<dbReference type="Pfam" id="PF20214">
    <property type="entry name" value="DUF6574"/>
    <property type="match status" value="1"/>
</dbReference>
<feature type="region of interest" description="Disordered" evidence="1">
    <location>
        <begin position="28"/>
        <end position="109"/>
    </location>
</feature>
<reference evidence="3 4" key="1">
    <citation type="submission" date="2017-10" db="EMBL/GenBank/DDBJ databases">
        <title>Draft genome sequences of strains TRE 1, TRE 9, TRE H and TRI 7, isolated from tamarins, belonging to four potential novel Bifidobacterium species.</title>
        <authorList>
            <person name="Mattarelli P."/>
            <person name="Modesto M."/>
            <person name="Puglisi E."/>
            <person name="Morelli L."/>
            <person name="Spezio C."/>
            <person name="Bonetti A."/>
            <person name="Sandri C."/>
        </authorList>
    </citation>
    <scope>NUCLEOTIDE SEQUENCE [LARGE SCALE GENOMIC DNA]</scope>
    <source>
        <strain evidence="4">TRE1</strain>
    </source>
</reference>
<organism evidence="3 4">
    <name type="scientific">Bifidobacterium primatium</name>
    <dbReference type="NCBI Taxonomy" id="2045438"/>
    <lineage>
        <taxon>Bacteria</taxon>
        <taxon>Bacillati</taxon>
        <taxon>Actinomycetota</taxon>
        <taxon>Actinomycetes</taxon>
        <taxon>Bifidobacteriales</taxon>
        <taxon>Bifidobacteriaceae</taxon>
        <taxon>Bifidobacterium</taxon>
    </lineage>
</organism>
<feature type="transmembrane region" description="Helical" evidence="2">
    <location>
        <begin position="272"/>
        <end position="290"/>
    </location>
</feature>
<dbReference type="AlphaFoldDB" id="A0A2M9H9S5"/>
<proteinExistence type="predicted"/>
<protein>
    <recommendedName>
        <fullName evidence="5">Zinc-ribbon domain-containing protein</fullName>
    </recommendedName>
</protein>
<accession>A0A2M9H9S5</accession>